<evidence type="ECO:0000256" key="7">
    <source>
        <dbReference type="PIRSR" id="PIRSR603915-2"/>
    </source>
</evidence>
<feature type="transmembrane region" description="Helical" evidence="9">
    <location>
        <begin position="375"/>
        <end position="397"/>
    </location>
</feature>
<feature type="compositionally biased region" description="Polar residues" evidence="8">
    <location>
        <begin position="57"/>
        <end position="67"/>
    </location>
</feature>
<keyword evidence="13" id="KW-1185">Reference proteome</keyword>
<dbReference type="GO" id="GO:0005262">
    <property type="term" value="F:calcium channel activity"/>
    <property type="evidence" value="ECO:0007669"/>
    <property type="project" value="TreeGrafter"/>
</dbReference>
<dbReference type="InterPro" id="IPR046791">
    <property type="entry name" value="Polycystin_dom"/>
</dbReference>
<dbReference type="STRING" id="136037.A0A067R9N7"/>
<evidence type="ECO:0000256" key="6">
    <source>
        <dbReference type="ARBA" id="ARBA00023180"/>
    </source>
</evidence>
<dbReference type="AlphaFoldDB" id="A0A067R9N7"/>
<feature type="transmembrane region" description="Helical" evidence="9">
    <location>
        <begin position="454"/>
        <end position="473"/>
    </location>
</feature>
<keyword evidence="3 9" id="KW-0812">Transmembrane</keyword>
<accession>A0A067R9N7</accession>
<dbReference type="PANTHER" id="PTHR10877:SF183">
    <property type="entry name" value="AT14535P-RELATED"/>
    <property type="match status" value="1"/>
</dbReference>
<evidence type="ECO:0000256" key="9">
    <source>
        <dbReference type="SAM" id="Phobius"/>
    </source>
</evidence>
<comment type="similarity">
    <text evidence="2">Belongs to the polycystin family.</text>
</comment>
<dbReference type="OMA" id="VAVCELM"/>
<proteinExistence type="inferred from homology"/>
<comment type="subcellular location">
    <subcellularLocation>
        <location evidence="1">Membrane</location>
        <topology evidence="1">Multi-pass membrane protein</topology>
    </subcellularLocation>
</comment>
<evidence type="ECO:0000313" key="13">
    <source>
        <dbReference type="Proteomes" id="UP000027135"/>
    </source>
</evidence>
<feature type="domain" description="Polycystin" evidence="11">
    <location>
        <begin position="139"/>
        <end position="317"/>
    </location>
</feature>
<evidence type="ECO:0000256" key="5">
    <source>
        <dbReference type="ARBA" id="ARBA00023136"/>
    </source>
</evidence>
<reference evidence="12 13" key="1">
    <citation type="journal article" date="2014" name="Nat. Commun.">
        <title>Molecular traces of alternative social organization in a termite genome.</title>
        <authorList>
            <person name="Terrapon N."/>
            <person name="Li C."/>
            <person name="Robertson H.M."/>
            <person name="Ji L."/>
            <person name="Meng X."/>
            <person name="Booth W."/>
            <person name="Chen Z."/>
            <person name="Childers C.P."/>
            <person name="Glastad K.M."/>
            <person name="Gokhale K."/>
            <person name="Gowin J."/>
            <person name="Gronenberg W."/>
            <person name="Hermansen R.A."/>
            <person name="Hu H."/>
            <person name="Hunt B.G."/>
            <person name="Huylmans A.K."/>
            <person name="Khalil S.M."/>
            <person name="Mitchell R.D."/>
            <person name="Munoz-Torres M.C."/>
            <person name="Mustard J.A."/>
            <person name="Pan H."/>
            <person name="Reese J.T."/>
            <person name="Scharf M.E."/>
            <person name="Sun F."/>
            <person name="Vogel H."/>
            <person name="Xiao J."/>
            <person name="Yang W."/>
            <person name="Yang Z."/>
            <person name="Yang Z."/>
            <person name="Zhou J."/>
            <person name="Zhu J."/>
            <person name="Brent C.S."/>
            <person name="Elsik C.G."/>
            <person name="Goodisman M.A."/>
            <person name="Liberles D.A."/>
            <person name="Roe R.M."/>
            <person name="Vargo E.L."/>
            <person name="Vilcinskas A."/>
            <person name="Wang J."/>
            <person name="Bornberg-Bauer E."/>
            <person name="Korb J."/>
            <person name="Zhang G."/>
            <person name="Liebig J."/>
        </authorList>
    </citation>
    <scope>NUCLEOTIDE SEQUENCE [LARGE SCALE GENOMIC DNA]</scope>
    <source>
        <tissue evidence="12">Whole organism</tissue>
    </source>
</reference>
<keyword evidence="6" id="KW-0325">Glycoprotein</keyword>
<feature type="transmembrane region" description="Helical" evidence="9">
    <location>
        <begin position="336"/>
        <end position="354"/>
    </location>
</feature>
<dbReference type="GO" id="GO:0005509">
    <property type="term" value="F:calcium ion binding"/>
    <property type="evidence" value="ECO:0007669"/>
    <property type="project" value="InterPro"/>
</dbReference>
<evidence type="ECO:0000256" key="2">
    <source>
        <dbReference type="ARBA" id="ARBA00007200"/>
    </source>
</evidence>
<feature type="disulfide bond" evidence="7">
    <location>
        <begin position="197"/>
        <end position="210"/>
    </location>
</feature>
<dbReference type="InterPro" id="IPR051223">
    <property type="entry name" value="Polycystin"/>
</dbReference>
<keyword evidence="5 9" id="KW-0472">Membrane</keyword>
<dbReference type="OrthoDB" id="444119at2759"/>
<evidence type="ECO:0000256" key="4">
    <source>
        <dbReference type="ARBA" id="ARBA00022989"/>
    </source>
</evidence>
<gene>
    <name evidence="12" type="ORF">L798_05693</name>
</gene>
<sequence>MIASTTNYNVKEQEPAADGIQLHDMERFSAMVMCEIKSPVDQGSSPPDSVGTEGHTSESSGNRQKGSLQGMKQELIPYIKTNKGLISNRTECKMYFIFLFVVIIGIFGSTSNMAFWCREHLDDLFVNTKFQDGIKERTFKNLSTITQFWKFAETVMIDSMYRNFQDDTHQAFGCMLQDIKLVGAPRLRQVKGRNGSCIVREAFQRSYRACHDLYSPAKEDKEPFGPGIGTAWTYSTAEELRGSSYRGRFSTYSGGGYYEDLSLNRSETIEKLLTLRNNQWITRGTCAIFLDLTLYSANISTIFIVKLVFENTPRGLLTSYDCKIVKLHQLVTSYDFVVAVCELMFVAFIFLFTAKKRVDVMVFKRKCMESVWDGFGLAILMLGYPIICFRIYSYVVIEPQIIQNISEEKFSNFDSYNWYEEYYNFGVVCLFTCAWPMIFKYAGVREFASLLCRYSMEMFTVLFIFFIIIATYIRMICVP</sequence>
<feature type="transmembrane region" description="Helical" evidence="9">
    <location>
        <begin position="422"/>
        <end position="442"/>
    </location>
</feature>
<feature type="region of interest" description="Disordered" evidence="8">
    <location>
        <begin position="39"/>
        <end position="69"/>
    </location>
</feature>
<name>A0A067R9N7_ZOONE</name>
<organism evidence="12 13">
    <name type="scientific">Zootermopsis nevadensis</name>
    <name type="common">Dampwood termite</name>
    <dbReference type="NCBI Taxonomy" id="136037"/>
    <lineage>
        <taxon>Eukaryota</taxon>
        <taxon>Metazoa</taxon>
        <taxon>Ecdysozoa</taxon>
        <taxon>Arthropoda</taxon>
        <taxon>Hexapoda</taxon>
        <taxon>Insecta</taxon>
        <taxon>Pterygota</taxon>
        <taxon>Neoptera</taxon>
        <taxon>Polyneoptera</taxon>
        <taxon>Dictyoptera</taxon>
        <taxon>Blattodea</taxon>
        <taxon>Blattoidea</taxon>
        <taxon>Termitoidae</taxon>
        <taxon>Termopsidae</taxon>
        <taxon>Zootermopsis</taxon>
    </lineage>
</organism>
<keyword evidence="4 9" id="KW-1133">Transmembrane helix</keyword>
<dbReference type="Pfam" id="PF08016">
    <property type="entry name" value="PKD_channel"/>
    <property type="match status" value="1"/>
</dbReference>
<feature type="transmembrane region" description="Helical" evidence="9">
    <location>
        <begin position="94"/>
        <end position="115"/>
    </location>
</feature>
<dbReference type="InParanoid" id="A0A067R9N7"/>
<dbReference type="Pfam" id="PF20519">
    <property type="entry name" value="Polycystin_dom"/>
    <property type="match status" value="1"/>
</dbReference>
<evidence type="ECO:0000256" key="1">
    <source>
        <dbReference type="ARBA" id="ARBA00004141"/>
    </source>
</evidence>
<dbReference type="Proteomes" id="UP000027135">
    <property type="component" value="Unassembled WGS sequence"/>
</dbReference>
<dbReference type="GO" id="GO:0050982">
    <property type="term" value="P:detection of mechanical stimulus"/>
    <property type="evidence" value="ECO:0007669"/>
    <property type="project" value="TreeGrafter"/>
</dbReference>
<evidence type="ECO:0000259" key="11">
    <source>
        <dbReference type="Pfam" id="PF20519"/>
    </source>
</evidence>
<dbReference type="GO" id="GO:0016020">
    <property type="term" value="C:membrane"/>
    <property type="evidence" value="ECO:0007669"/>
    <property type="project" value="UniProtKB-SubCell"/>
</dbReference>
<protein>
    <submittedName>
        <fullName evidence="12">Polycystic kidney disease 2-like 1 protein</fullName>
    </submittedName>
</protein>
<feature type="domain" description="Polycystin cation channel PKD1/PKD2" evidence="10">
    <location>
        <begin position="330"/>
        <end position="477"/>
    </location>
</feature>
<evidence type="ECO:0000256" key="8">
    <source>
        <dbReference type="SAM" id="MobiDB-lite"/>
    </source>
</evidence>
<dbReference type="PRINTS" id="PR01433">
    <property type="entry name" value="POLYCYSTIN2"/>
</dbReference>
<dbReference type="PANTHER" id="PTHR10877">
    <property type="entry name" value="POLYCYSTIN FAMILY MEMBER"/>
    <property type="match status" value="1"/>
</dbReference>
<dbReference type="FunCoup" id="A0A067R9N7">
    <property type="interactions" value="135"/>
</dbReference>
<evidence type="ECO:0000313" key="12">
    <source>
        <dbReference type="EMBL" id="KDR20290.1"/>
    </source>
</evidence>
<dbReference type="InterPro" id="IPR013122">
    <property type="entry name" value="PKD1_2_channel"/>
</dbReference>
<dbReference type="EMBL" id="KK852610">
    <property type="protein sequence ID" value="KDR20290.1"/>
    <property type="molecule type" value="Genomic_DNA"/>
</dbReference>
<feature type="transmembrane region" description="Helical" evidence="9">
    <location>
        <begin position="286"/>
        <end position="309"/>
    </location>
</feature>
<evidence type="ECO:0000259" key="10">
    <source>
        <dbReference type="Pfam" id="PF08016"/>
    </source>
</evidence>
<evidence type="ECO:0000256" key="3">
    <source>
        <dbReference type="ARBA" id="ARBA00022692"/>
    </source>
</evidence>
<dbReference type="InterPro" id="IPR003915">
    <property type="entry name" value="PKD_2"/>
</dbReference>
<dbReference type="eggNOG" id="KOG3599">
    <property type="taxonomic scope" value="Eukaryota"/>
</dbReference>